<organism evidence="1">
    <name type="scientific">marine sediment metagenome</name>
    <dbReference type="NCBI Taxonomy" id="412755"/>
    <lineage>
        <taxon>unclassified sequences</taxon>
        <taxon>metagenomes</taxon>
        <taxon>ecological metagenomes</taxon>
    </lineage>
</organism>
<evidence type="ECO:0000313" key="1">
    <source>
        <dbReference type="EMBL" id="KKN98854.1"/>
    </source>
</evidence>
<dbReference type="EMBL" id="LAZR01000049">
    <property type="protein sequence ID" value="KKN98854.1"/>
    <property type="molecule type" value="Genomic_DNA"/>
</dbReference>
<accession>A0A0F9V4F2</accession>
<comment type="caution">
    <text evidence="1">The sequence shown here is derived from an EMBL/GenBank/DDBJ whole genome shotgun (WGS) entry which is preliminary data.</text>
</comment>
<reference evidence="1" key="1">
    <citation type="journal article" date="2015" name="Nature">
        <title>Complex archaea that bridge the gap between prokaryotes and eukaryotes.</title>
        <authorList>
            <person name="Spang A."/>
            <person name="Saw J.H."/>
            <person name="Jorgensen S.L."/>
            <person name="Zaremba-Niedzwiedzka K."/>
            <person name="Martijn J."/>
            <person name="Lind A.E."/>
            <person name="van Eijk R."/>
            <person name="Schleper C."/>
            <person name="Guy L."/>
            <person name="Ettema T.J."/>
        </authorList>
    </citation>
    <scope>NUCLEOTIDE SEQUENCE</scope>
</reference>
<name>A0A0F9V4F2_9ZZZZ</name>
<protein>
    <submittedName>
        <fullName evidence="1">Uncharacterized protein</fullName>
    </submittedName>
</protein>
<proteinExistence type="predicted"/>
<dbReference type="AlphaFoldDB" id="A0A0F9V4F2"/>
<gene>
    <name evidence="1" type="ORF">LCGC14_0140950</name>
</gene>
<sequence>MEGYFYRTLNIVYKFRGDKMKNEKTKIECRLTTCGTKVVNAKVLDDLVVPDPDPAIGKQIIADAVEEEKDDENQPEAS</sequence>